<dbReference type="AlphaFoldDB" id="F0RRF7"/>
<keyword evidence="2" id="KW-1185">Reference proteome</keyword>
<gene>
    <name evidence="1" type="ordered locus">SpiBuddy_2395</name>
</gene>
<evidence type="ECO:0000313" key="2">
    <source>
        <dbReference type="Proteomes" id="UP000008466"/>
    </source>
</evidence>
<dbReference type="KEGG" id="sbu:SpiBuddy_2395"/>
<evidence type="ECO:0000313" key="1">
    <source>
        <dbReference type="EMBL" id="ADY14209.1"/>
    </source>
</evidence>
<name>F0RRF7_SPHGB</name>
<proteinExistence type="predicted"/>
<dbReference type="Proteomes" id="UP000008466">
    <property type="component" value="Chromosome"/>
</dbReference>
<protein>
    <submittedName>
        <fullName evidence="1">Uncharacterized protein</fullName>
    </submittedName>
</protein>
<organism evidence="1 2">
    <name type="scientific">Sphaerochaeta globosa (strain ATCC BAA-1886 / DSM 22777 / Buddy)</name>
    <name type="common">Spirochaeta sp. (strain Buddy)</name>
    <dbReference type="NCBI Taxonomy" id="158189"/>
    <lineage>
        <taxon>Bacteria</taxon>
        <taxon>Pseudomonadati</taxon>
        <taxon>Spirochaetota</taxon>
        <taxon>Spirochaetia</taxon>
        <taxon>Spirochaetales</taxon>
        <taxon>Sphaerochaetaceae</taxon>
        <taxon>Sphaerochaeta</taxon>
    </lineage>
</organism>
<accession>F0RRF7</accession>
<sequence length="162" mass="19020">MAGASRISYKSNQYYDNKRNRYTNKFFPECQLEGFNLHTSSGSPSILAYKSRSTDSPTLRKPQNAAFNSGFSPFYPNSFVSFIRSRHLLGKLKFYSLDCSINIFFHPRLPRIIGFYLYGVSIWNIRVSLKNKNSLHCKEFYYWAQKDLNLRPTDYERALDHI</sequence>
<dbReference type="HOGENOM" id="CLU_1634303_0_0_12"/>
<reference evidence="2" key="1">
    <citation type="submission" date="2011-02" db="EMBL/GenBank/DDBJ databases">
        <title>Complete sequence of Spirochaeta sp. Buddy.</title>
        <authorList>
            <person name="Lucas S."/>
            <person name="Copeland A."/>
            <person name="Lapidus A."/>
            <person name="Cheng J.-F."/>
            <person name="Goodwin L."/>
            <person name="Pitluck S."/>
            <person name="Zeytun A."/>
            <person name="Detter J.C."/>
            <person name="Han C."/>
            <person name="Tapia R."/>
            <person name="Land M."/>
            <person name="Hauser L."/>
            <person name="Kyrpides N."/>
            <person name="Ivanova N."/>
            <person name="Mikhailova N."/>
            <person name="Pagani I."/>
            <person name="Ritalahti K.M."/>
            <person name="Loeffler F.E."/>
            <person name="Woyke T."/>
        </authorList>
    </citation>
    <scope>NUCLEOTIDE SEQUENCE [LARGE SCALE GENOMIC DNA]</scope>
    <source>
        <strain evidence="2">ATCC BAA-1886 / DSM 22777 / Buddy</strain>
    </source>
</reference>
<dbReference type="EMBL" id="CP002541">
    <property type="protein sequence ID" value="ADY14209.1"/>
    <property type="molecule type" value="Genomic_DNA"/>
</dbReference>